<evidence type="ECO:0000313" key="2">
    <source>
        <dbReference type="EMBL" id="KAI0295106.1"/>
    </source>
</evidence>
<feature type="region of interest" description="Disordered" evidence="1">
    <location>
        <begin position="119"/>
        <end position="179"/>
    </location>
</feature>
<feature type="region of interest" description="Disordered" evidence="1">
    <location>
        <begin position="231"/>
        <end position="250"/>
    </location>
</feature>
<evidence type="ECO:0000256" key="1">
    <source>
        <dbReference type="SAM" id="MobiDB-lite"/>
    </source>
</evidence>
<dbReference type="Proteomes" id="UP001203297">
    <property type="component" value="Unassembled WGS sequence"/>
</dbReference>
<keyword evidence="3" id="KW-1185">Reference proteome</keyword>
<feature type="compositionally biased region" description="Polar residues" evidence="1">
    <location>
        <begin position="146"/>
        <end position="156"/>
    </location>
</feature>
<evidence type="ECO:0000313" key="3">
    <source>
        <dbReference type="Proteomes" id="UP001203297"/>
    </source>
</evidence>
<comment type="caution">
    <text evidence="2">The sequence shown here is derived from an EMBL/GenBank/DDBJ whole genome shotgun (WGS) entry which is preliminary data.</text>
</comment>
<dbReference type="AlphaFoldDB" id="A0AAD4LYH8"/>
<gene>
    <name evidence="2" type="ORF">B0F90DRAFT_1210793</name>
</gene>
<sequence>MKPSSSTPPAPQTVGYTVRSSDVLSESRVNVVEENSERVIWYKERFLADNEIIEHLVDNASSTLLWEIHRPLRGWYIRLRSPSFPRNVFVPLIPVPPSSPYHSPGSLKFSCRTNVVAPLSSPVSASQPSPSSRVPVRSHSFMDSDATLTDGTSGQFSPTHTYPPPPTPPSMLVSPPSPSAVHAKLDQLTQTRSVVSQFILSPHSHAIAAPAPGGLFSRAFRALRNNAPTHANSFSLSPLPDGPPPAPEEHVHHHHLHLARAASGPVPFLVFHDTTSVLSVGSSTGVFEIHLDEVGKLGVDLSFWIAIALAYGEFLGDREGYLAAAAD</sequence>
<dbReference type="EMBL" id="WTXG01000062">
    <property type="protein sequence ID" value="KAI0295106.1"/>
    <property type="molecule type" value="Genomic_DNA"/>
</dbReference>
<feature type="compositionally biased region" description="Low complexity" evidence="1">
    <location>
        <begin position="119"/>
        <end position="139"/>
    </location>
</feature>
<name>A0AAD4LYH8_9AGAM</name>
<accession>A0AAD4LYH8</accession>
<reference evidence="2" key="1">
    <citation type="journal article" date="2022" name="New Phytol.">
        <title>Evolutionary transition to the ectomycorrhizal habit in the genomes of a hyperdiverse lineage of mushroom-forming fungi.</title>
        <authorList>
            <person name="Looney B."/>
            <person name="Miyauchi S."/>
            <person name="Morin E."/>
            <person name="Drula E."/>
            <person name="Courty P.E."/>
            <person name="Kohler A."/>
            <person name="Kuo A."/>
            <person name="LaButti K."/>
            <person name="Pangilinan J."/>
            <person name="Lipzen A."/>
            <person name="Riley R."/>
            <person name="Andreopoulos W."/>
            <person name="He G."/>
            <person name="Johnson J."/>
            <person name="Nolan M."/>
            <person name="Tritt A."/>
            <person name="Barry K.W."/>
            <person name="Grigoriev I.V."/>
            <person name="Nagy L.G."/>
            <person name="Hibbett D."/>
            <person name="Henrissat B."/>
            <person name="Matheny P.B."/>
            <person name="Labbe J."/>
            <person name="Martin F.M."/>
        </authorList>
    </citation>
    <scope>NUCLEOTIDE SEQUENCE</scope>
    <source>
        <strain evidence="2">BPL690</strain>
    </source>
</reference>
<protein>
    <submittedName>
        <fullName evidence="2">Uncharacterized protein</fullName>
    </submittedName>
</protein>
<organism evidence="2 3">
    <name type="scientific">Multifurca ochricompacta</name>
    <dbReference type="NCBI Taxonomy" id="376703"/>
    <lineage>
        <taxon>Eukaryota</taxon>
        <taxon>Fungi</taxon>
        <taxon>Dikarya</taxon>
        <taxon>Basidiomycota</taxon>
        <taxon>Agaricomycotina</taxon>
        <taxon>Agaricomycetes</taxon>
        <taxon>Russulales</taxon>
        <taxon>Russulaceae</taxon>
        <taxon>Multifurca</taxon>
    </lineage>
</organism>
<proteinExistence type="predicted"/>